<name>T1ACB9_9ZZZZ</name>
<evidence type="ECO:0000256" key="2">
    <source>
        <dbReference type="ARBA" id="ARBA00010480"/>
    </source>
</evidence>
<dbReference type="NCBIfam" id="TIGR01207">
    <property type="entry name" value="rmlA"/>
    <property type="match status" value="1"/>
</dbReference>
<dbReference type="InterPro" id="IPR005835">
    <property type="entry name" value="NTP_transferase_dom"/>
</dbReference>
<dbReference type="InterPro" id="IPR005907">
    <property type="entry name" value="G1P_thy_trans_s"/>
</dbReference>
<keyword evidence="4 10" id="KW-0808">Transferase</keyword>
<comment type="cofactor">
    <cofactor evidence="1">
        <name>Mg(2+)</name>
        <dbReference type="ChEBI" id="CHEBI:18420"/>
    </cofactor>
</comment>
<dbReference type="AlphaFoldDB" id="T1ACB9"/>
<organism evidence="10">
    <name type="scientific">mine drainage metagenome</name>
    <dbReference type="NCBI Taxonomy" id="410659"/>
    <lineage>
        <taxon>unclassified sequences</taxon>
        <taxon>metagenomes</taxon>
        <taxon>ecological metagenomes</taxon>
    </lineage>
</organism>
<evidence type="ECO:0000313" key="10">
    <source>
        <dbReference type="EMBL" id="EQD58441.1"/>
    </source>
</evidence>
<sequence length="302" mass="32976">MPPKKDSPPLIRKGIILAGGSGTRLYPLTHVVSKQLLPVFDKPLIYYPITTLMLAGIRKMLIISTPRDLPSFRALLGDGSKWGLELDYAEQPKPEGLAQAFLIGADFMAGDPVALILGDNIFYGQGLSETLRKAAARCSGATIFAYYVRDPGRYGVVEFDTGGRVLGIEEKPKNPRSHYAVTGLYFYDGSVVDYARDLSPSARGELEITDLNNSYHAKGALAVETLERGVAWLDTGTHESLLQAANFIETIEARQGLKVACPEEVAFRQGFIDGEALQALAAPLLKNGYGHYLLRILEESSR</sequence>
<protein>
    <recommendedName>
        <fullName evidence="3">glucose-1-phosphate thymidylyltransferase</fullName>
        <ecNumber evidence="3">2.7.7.24</ecNumber>
    </recommendedName>
</protein>
<evidence type="ECO:0000256" key="5">
    <source>
        <dbReference type="ARBA" id="ARBA00022695"/>
    </source>
</evidence>
<dbReference type="PANTHER" id="PTHR43532">
    <property type="entry name" value="GLUCOSE-1-PHOSPHATE THYMIDYLYLTRANSFERASE"/>
    <property type="match status" value="1"/>
</dbReference>
<proteinExistence type="inferred from homology"/>
<reference evidence="10" key="1">
    <citation type="submission" date="2013-08" db="EMBL/GenBank/DDBJ databases">
        <authorList>
            <person name="Mendez C."/>
            <person name="Richter M."/>
            <person name="Ferrer M."/>
            <person name="Sanchez J."/>
        </authorList>
    </citation>
    <scope>NUCLEOTIDE SEQUENCE</scope>
</reference>
<evidence type="ECO:0000256" key="8">
    <source>
        <dbReference type="ARBA" id="ARBA00049336"/>
    </source>
</evidence>
<feature type="domain" description="Nucleotidyl transferase" evidence="9">
    <location>
        <begin position="13"/>
        <end position="249"/>
    </location>
</feature>
<evidence type="ECO:0000256" key="7">
    <source>
        <dbReference type="ARBA" id="ARBA00022842"/>
    </source>
</evidence>
<dbReference type="Pfam" id="PF00483">
    <property type="entry name" value="NTP_transferase"/>
    <property type="match status" value="1"/>
</dbReference>
<comment type="similarity">
    <text evidence="2">Belongs to the glucose-1-phosphate thymidylyltransferase family.</text>
</comment>
<dbReference type="EMBL" id="AUZY01005594">
    <property type="protein sequence ID" value="EQD58441.1"/>
    <property type="molecule type" value="Genomic_DNA"/>
</dbReference>
<evidence type="ECO:0000256" key="3">
    <source>
        <dbReference type="ARBA" id="ARBA00012461"/>
    </source>
</evidence>
<dbReference type="CDD" id="cd02538">
    <property type="entry name" value="G1P_TT_short"/>
    <property type="match status" value="1"/>
</dbReference>
<dbReference type="EC" id="2.7.7.24" evidence="3"/>
<dbReference type="SUPFAM" id="SSF53448">
    <property type="entry name" value="Nucleotide-diphospho-sugar transferases"/>
    <property type="match status" value="1"/>
</dbReference>
<accession>T1ACB9</accession>
<evidence type="ECO:0000256" key="6">
    <source>
        <dbReference type="ARBA" id="ARBA00022723"/>
    </source>
</evidence>
<keyword evidence="7" id="KW-0460">Magnesium</keyword>
<reference evidence="10" key="2">
    <citation type="journal article" date="2014" name="ISME J.">
        <title>Microbial stratification in low pH oxic and suboxic macroscopic growths along an acid mine drainage.</title>
        <authorList>
            <person name="Mendez-Garcia C."/>
            <person name="Mesa V."/>
            <person name="Sprenger R.R."/>
            <person name="Richter M."/>
            <person name="Diez M.S."/>
            <person name="Solano J."/>
            <person name="Bargiela R."/>
            <person name="Golyshina O.V."/>
            <person name="Manteca A."/>
            <person name="Ramos J.L."/>
            <person name="Gallego J.R."/>
            <person name="Llorente I."/>
            <person name="Martins Dos Santos V.A."/>
            <person name="Jensen O.N."/>
            <person name="Pelaez A.I."/>
            <person name="Sanchez J."/>
            <person name="Ferrer M."/>
        </authorList>
    </citation>
    <scope>NUCLEOTIDE SEQUENCE</scope>
</reference>
<comment type="catalytic activity">
    <reaction evidence="8">
        <text>dTTP + alpha-D-glucose 1-phosphate + H(+) = dTDP-alpha-D-glucose + diphosphate</text>
        <dbReference type="Rhea" id="RHEA:15225"/>
        <dbReference type="ChEBI" id="CHEBI:15378"/>
        <dbReference type="ChEBI" id="CHEBI:33019"/>
        <dbReference type="ChEBI" id="CHEBI:37568"/>
        <dbReference type="ChEBI" id="CHEBI:57477"/>
        <dbReference type="ChEBI" id="CHEBI:58601"/>
        <dbReference type="EC" id="2.7.7.24"/>
    </reaction>
</comment>
<dbReference type="InterPro" id="IPR029044">
    <property type="entry name" value="Nucleotide-diphossugar_trans"/>
</dbReference>
<dbReference type="Gene3D" id="3.90.550.10">
    <property type="entry name" value="Spore Coat Polysaccharide Biosynthesis Protein SpsA, Chain A"/>
    <property type="match status" value="1"/>
</dbReference>
<dbReference type="PANTHER" id="PTHR43532:SF1">
    <property type="entry name" value="GLUCOSE-1-PHOSPHATE THYMIDYLYLTRANSFERASE 1"/>
    <property type="match status" value="1"/>
</dbReference>
<evidence type="ECO:0000256" key="1">
    <source>
        <dbReference type="ARBA" id="ARBA00001946"/>
    </source>
</evidence>
<dbReference type="FunFam" id="3.90.550.10:FF:000023">
    <property type="entry name" value="Glucose-1-phosphate thymidylyltransferase"/>
    <property type="match status" value="1"/>
</dbReference>
<evidence type="ECO:0000259" key="9">
    <source>
        <dbReference type="Pfam" id="PF00483"/>
    </source>
</evidence>
<keyword evidence="5 10" id="KW-0548">Nucleotidyltransferase</keyword>
<comment type="caution">
    <text evidence="10">The sequence shown here is derived from an EMBL/GenBank/DDBJ whole genome shotgun (WGS) entry which is preliminary data.</text>
</comment>
<keyword evidence="6" id="KW-0479">Metal-binding</keyword>
<dbReference type="GO" id="GO:0008879">
    <property type="term" value="F:glucose-1-phosphate thymidylyltransferase activity"/>
    <property type="evidence" value="ECO:0007669"/>
    <property type="project" value="UniProtKB-EC"/>
</dbReference>
<gene>
    <name evidence="10" type="ORF">B1B_08548</name>
</gene>
<evidence type="ECO:0000256" key="4">
    <source>
        <dbReference type="ARBA" id="ARBA00022679"/>
    </source>
</evidence>
<dbReference type="GO" id="GO:0046872">
    <property type="term" value="F:metal ion binding"/>
    <property type="evidence" value="ECO:0007669"/>
    <property type="project" value="UniProtKB-KW"/>
</dbReference>